<dbReference type="PANTHER" id="PTHR11799">
    <property type="entry name" value="PARAOXONASE"/>
    <property type="match status" value="1"/>
</dbReference>
<dbReference type="AlphaFoldDB" id="A0A067PTM2"/>
<protein>
    <recommendedName>
        <fullName evidence="3">Calcium-dependent phosphotriesterase</fullName>
    </recommendedName>
</protein>
<organism evidence="1 2">
    <name type="scientific">Jaapia argillacea MUCL 33604</name>
    <dbReference type="NCBI Taxonomy" id="933084"/>
    <lineage>
        <taxon>Eukaryota</taxon>
        <taxon>Fungi</taxon>
        <taxon>Dikarya</taxon>
        <taxon>Basidiomycota</taxon>
        <taxon>Agaricomycotina</taxon>
        <taxon>Agaricomycetes</taxon>
        <taxon>Agaricomycetidae</taxon>
        <taxon>Jaapiales</taxon>
        <taxon>Jaapiaceae</taxon>
        <taxon>Jaapia</taxon>
    </lineage>
</organism>
<dbReference type="InParanoid" id="A0A067PTM2"/>
<sequence>MARLITYLLAILAIIVYRSGSIARKFIFQKPDLPLAYYSRGNFNNQCKVFKEDSPIGALKSCEDAVFWDHRDGEGKLQDRAVLITCDPGRHEWNTVMGPLKNPVPAGTLWVYSGKQDAKPQVVTFAGYPSDHDFHPLGLEIYPSYAGNFSNLFIINHGRGRSTIEQFIMSPSDLTTAQWVRTLSSPYFVAPNSLALTSPTSFYVSNDHLMTRRLPSILGATLPLVESVLGLPLGWVSHISFTEPDPNSDSTASPIPLHHTFSSLGIPFANGVAVSHGGTHVAVASTTLALVDFYNRDPATNKITYTNSVPVPFLPDNIMFDDFNSLIVAGHPNFPALTAVARNDTDAKAPSWVVSLNPRRQIGEKASKIPMEYDTKAPVSSMTKATAVASHVVETLFQSNGTGFQTSSSGLRDERTGVLYVVGLYEEGLLVCQP</sequence>
<dbReference type="SUPFAM" id="SSF63829">
    <property type="entry name" value="Calcium-dependent phosphotriesterase"/>
    <property type="match status" value="1"/>
</dbReference>
<dbReference type="EMBL" id="KL197720">
    <property type="protein sequence ID" value="KDQ57195.1"/>
    <property type="molecule type" value="Genomic_DNA"/>
</dbReference>
<reference evidence="2" key="1">
    <citation type="journal article" date="2014" name="Proc. Natl. Acad. Sci. U.S.A.">
        <title>Extensive sampling of basidiomycete genomes demonstrates inadequacy of the white-rot/brown-rot paradigm for wood decay fungi.</title>
        <authorList>
            <person name="Riley R."/>
            <person name="Salamov A.A."/>
            <person name="Brown D.W."/>
            <person name="Nagy L.G."/>
            <person name="Floudas D."/>
            <person name="Held B.W."/>
            <person name="Levasseur A."/>
            <person name="Lombard V."/>
            <person name="Morin E."/>
            <person name="Otillar R."/>
            <person name="Lindquist E.A."/>
            <person name="Sun H."/>
            <person name="LaButti K.M."/>
            <person name="Schmutz J."/>
            <person name="Jabbour D."/>
            <person name="Luo H."/>
            <person name="Baker S.E."/>
            <person name="Pisabarro A.G."/>
            <person name="Walton J.D."/>
            <person name="Blanchette R.A."/>
            <person name="Henrissat B."/>
            <person name="Martin F."/>
            <person name="Cullen D."/>
            <person name="Hibbett D.S."/>
            <person name="Grigoriev I.V."/>
        </authorList>
    </citation>
    <scope>NUCLEOTIDE SEQUENCE [LARGE SCALE GENOMIC DNA]</scope>
    <source>
        <strain evidence="2">MUCL 33604</strain>
    </source>
</reference>
<keyword evidence="2" id="KW-1185">Reference proteome</keyword>
<dbReference type="PANTHER" id="PTHR11799:SF30">
    <property type="entry name" value="SERUM PARAOXONASE_ARYLESTERASE 2"/>
    <property type="match status" value="1"/>
</dbReference>
<dbReference type="InterPro" id="IPR051288">
    <property type="entry name" value="Serum_paraoxonase/arylesterase"/>
</dbReference>
<dbReference type="OrthoDB" id="5307922at2759"/>
<name>A0A067PTM2_9AGAM</name>
<evidence type="ECO:0000313" key="2">
    <source>
        <dbReference type="Proteomes" id="UP000027265"/>
    </source>
</evidence>
<dbReference type="InterPro" id="IPR011042">
    <property type="entry name" value="6-blade_b-propeller_TolB-like"/>
</dbReference>
<proteinExistence type="predicted"/>
<gene>
    <name evidence="1" type="ORF">JAAARDRAFT_178792</name>
</gene>
<dbReference type="Proteomes" id="UP000027265">
    <property type="component" value="Unassembled WGS sequence"/>
</dbReference>
<dbReference type="Gene3D" id="2.120.10.30">
    <property type="entry name" value="TolB, C-terminal domain"/>
    <property type="match status" value="1"/>
</dbReference>
<evidence type="ECO:0008006" key="3">
    <source>
        <dbReference type="Google" id="ProtNLM"/>
    </source>
</evidence>
<evidence type="ECO:0000313" key="1">
    <source>
        <dbReference type="EMBL" id="KDQ57195.1"/>
    </source>
</evidence>
<accession>A0A067PTM2</accession>
<dbReference type="HOGENOM" id="CLU_035172_1_0_1"/>